<keyword evidence="1 4" id="KW-0808">Transferase</keyword>
<feature type="binding site" evidence="4">
    <location>
        <begin position="92"/>
        <end position="94"/>
    </location>
    <ligand>
        <name>acetyl-CoA</name>
        <dbReference type="ChEBI" id="CHEBI:57288"/>
        <label>1</label>
    </ligand>
</feature>
<dbReference type="Gene3D" id="3.40.630.30">
    <property type="match status" value="1"/>
</dbReference>
<evidence type="ECO:0000259" key="5">
    <source>
        <dbReference type="PROSITE" id="PS51186"/>
    </source>
</evidence>
<feature type="domain" description="N-acetyltransferase" evidence="5">
    <location>
        <begin position="165"/>
        <end position="308"/>
    </location>
</feature>
<keyword evidence="2 4" id="KW-0677">Repeat</keyword>
<dbReference type="InterPro" id="IPR000182">
    <property type="entry name" value="GNAT_dom"/>
</dbReference>
<gene>
    <name evidence="4 6" type="primary">mshD</name>
    <name evidence="6" type="ORF">AUCHE_08_00490</name>
</gene>
<evidence type="ECO:0000256" key="3">
    <source>
        <dbReference type="ARBA" id="ARBA00023315"/>
    </source>
</evidence>
<dbReference type="AlphaFoldDB" id="K6V6E0"/>
<feature type="domain" description="N-acetyltransferase" evidence="5">
    <location>
        <begin position="7"/>
        <end position="168"/>
    </location>
</feature>
<comment type="function">
    <text evidence="4">Catalyzes the transfer of acetyl from acetyl-CoA to desacetylmycothiol (Cys-GlcN-Ins) to form mycothiol.</text>
</comment>
<dbReference type="eggNOG" id="COG0456">
    <property type="taxonomic scope" value="Bacteria"/>
</dbReference>
<feature type="binding site" evidence="4">
    <location>
        <position position="276"/>
    </location>
    <ligand>
        <name>1D-myo-inositol 2-(L-cysteinylamino)-2-deoxy-alpha-D-glucopyranoside</name>
        <dbReference type="ChEBI" id="CHEBI:58887"/>
    </ligand>
</feature>
<comment type="similarity">
    <text evidence="4">Belongs to the acetyltransferase family. MshD subfamily.</text>
</comment>
<dbReference type="GO" id="GO:0010125">
    <property type="term" value="P:mycothiol biosynthetic process"/>
    <property type="evidence" value="ECO:0007669"/>
    <property type="project" value="UniProtKB-UniRule"/>
</dbReference>
<comment type="caution">
    <text evidence="6">The sequence shown here is derived from an EMBL/GenBank/DDBJ whole genome shotgun (WGS) entry which is preliminary data.</text>
</comment>
<evidence type="ECO:0000256" key="1">
    <source>
        <dbReference type="ARBA" id="ARBA00022679"/>
    </source>
</evidence>
<accession>K6V6E0</accession>
<dbReference type="EMBL" id="BAGZ01000008">
    <property type="protein sequence ID" value="GAB77808.1"/>
    <property type="molecule type" value="Genomic_DNA"/>
</dbReference>
<reference evidence="6 7" key="1">
    <citation type="submission" date="2012-08" db="EMBL/GenBank/DDBJ databases">
        <title>Whole genome shotgun sequence of Austwickia chelonae NBRC 105200.</title>
        <authorList>
            <person name="Yoshida I."/>
            <person name="Hosoyama A."/>
            <person name="Tsuchikane K."/>
            <person name="Katsumata H."/>
            <person name="Ando Y."/>
            <person name="Ohji S."/>
            <person name="Hamada M."/>
            <person name="Tamura T."/>
            <person name="Yamazoe A."/>
            <person name="Yamazaki S."/>
            <person name="Fujita N."/>
        </authorList>
    </citation>
    <scope>NUCLEOTIDE SEQUENCE [LARGE SCALE GENOMIC DNA]</scope>
    <source>
        <strain evidence="6 7">NBRC 105200</strain>
    </source>
</reference>
<comment type="caution">
    <text evidence="4">Lacks conserved residue(s) required for the propagation of feature annotation.</text>
</comment>
<comment type="subunit">
    <text evidence="4">Monomer.</text>
</comment>
<organism evidence="6 7">
    <name type="scientific">Austwickia chelonae NBRC 105200</name>
    <dbReference type="NCBI Taxonomy" id="1184607"/>
    <lineage>
        <taxon>Bacteria</taxon>
        <taxon>Bacillati</taxon>
        <taxon>Actinomycetota</taxon>
        <taxon>Actinomycetes</taxon>
        <taxon>Micrococcales</taxon>
        <taxon>Dermatophilaceae</taxon>
        <taxon>Austwickia</taxon>
    </lineage>
</organism>
<evidence type="ECO:0000256" key="2">
    <source>
        <dbReference type="ARBA" id="ARBA00022737"/>
    </source>
</evidence>
<evidence type="ECO:0000313" key="7">
    <source>
        <dbReference type="Proteomes" id="UP000008495"/>
    </source>
</evidence>
<dbReference type="STRING" id="100225.SAMN05421595_0317"/>
<comment type="catalytic activity">
    <reaction evidence="4">
        <text>1D-myo-inositol 2-(L-cysteinylamino)-2-deoxy-alpha-D-glucopyranoside + acetyl-CoA = mycothiol + CoA + H(+)</text>
        <dbReference type="Rhea" id="RHEA:26172"/>
        <dbReference type="ChEBI" id="CHEBI:15378"/>
        <dbReference type="ChEBI" id="CHEBI:16768"/>
        <dbReference type="ChEBI" id="CHEBI:57287"/>
        <dbReference type="ChEBI" id="CHEBI:57288"/>
        <dbReference type="ChEBI" id="CHEBI:58887"/>
        <dbReference type="EC" id="2.3.1.189"/>
    </reaction>
</comment>
<name>K6V6E0_9MICO</name>
<evidence type="ECO:0000256" key="4">
    <source>
        <dbReference type="HAMAP-Rule" id="MF_01698"/>
    </source>
</evidence>
<dbReference type="HAMAP" id="MF_01698">
    <property type="entry name" value="MshD"/>
    <property type="match status" value="1"/>
</dbReference>
<dbReference type="PANTHER" id="PTHR43877">
    <property type="entry name" value="AMINOALKYLPHOSPHONATE N-ACETYLTRANSFERASE-RELATED-RELATED"/>
    <property type="match status" value="1"/>
</dbReference>
<keyword evidence="7" id="KW-1185">Reference proteome</keyword>
<dbReference type="InterPro" id="IPR016181">
    <property type="entry name" value="Acyl_CoA_acyltransferase"/>
</dbReference>
<dbReference type="PIRSF" id="PIRSF021524">
    <property type="entry name" value="MSH_acetyltransferase"/>
    <property type="match status" value="1"/>
</dbReference>
<protein>
    <recommendedName>
        <fullName evidence="4">Mycothiol acetyltransferase</fullName>
        <shortName evidence="4">MSH acetyltransferase</shortName>
        <ecNumber evidence="4">2.3.1.189</ecNumber>
    </recommendedName>
    <alternativeName>
        <fullName evidence="4">Mycothiol synthase</fullName>
    </alternativeName>
</protein>
<dbReference type="InterPro" id="IPR017813">
    <property type="entry name" value="Mycothiol_AcTrfase"/>
</dbReference>
<evidence type="ECO:0000313" key="6">
    <source>
        <dbReference type="EMBL" id="GAB77808.1"/>
    </source>
</evidence>
<feature type="binding site" evidence="4">
    <location>
        <position position="191"/>
    </location>
    <ligand>
        <name>1D-myo-inositol 2-(L-cysteinylamino)-2-deoxy-alpha-D-glucopyranoside</name>
        <dbReference type="ChEBI" id="CHEBI:58887"/>
    </ligand>
</feature>
<dbReference type="NCBIfam" id="TIGR03448">
    <property type="entry name" value="mycothiol_MshD"/>
    <property type="match status" value="1"/>
</dbReference>
<proteinExistence type="inferred from homology"/>
<keyword evidence="3 4" id="KW-0012">Acyltransferase</keyword>
<dbReference type="SUPFAM" id="SSF55729">
    <property type="entry name" value="Acyl-CoA N-acyltransferases (Nat)"/>
    <property type="match status" value="1"/>
</dbReference>
<dbReference type="GO" id="GO:0035447">
    <property type="term" value="F:mycothiol synthase activity"/>
    <property type="evidence" value="ECO:0007669"/>
    <property type="project" value="UniProtKB-UniRule"/>
</dbReference>
<dbReference type="CDD" id="cd04301">
    <property type="entry name" value="NAT_SF"/>
    <property type="match status" value="2"/>
</dbReference>
<dbReference type="Proteomes" id="UP000008495">
    <property type="component" value="Unassembled WGS sequence"/>
</dbReference>
<dbReference type="Pfam" id="PF00583">
    <property type="entry name" value="Acetyltransf_1"/>
    <property type="match status" value="2"/>
</dbReference>
<dbReference type="RefSeq" id="WP_006502560.1">
    <property type="nucleotide sequence ID" value="NZ_BAGZ01000008.1"/>
</dbReference>
<dbReference type="PROSITE" id="PS51186">
    <property type="entry name" value="GNAT"/>
    <property type="match status" value="2"/>
</dbReference>
<feature type="binding site" evidence="4">
    <location>
        <begin position="281"/>
        <end position="286"/>
    </location>
    <ligand>
        <name>acetyl-CoA</name>
        <dbReference type="ChEBI" id="CHEBI:57288"/>
        <label>2</label>
    </ligand>
</feature>
<sequence length="308" mass="33849">MWVQCGEQIDESTRQDVLNLADTATGRDQVAPLSEQTTLNLDEPGTGITHIVAREQNRPDLGAQIDPQSESPTLLGYAQIDARPGGPPSAELVVHPDHRGRGIGRTILRQVLDHTPDARIWVHGSHPAADALARSEGLTVVRELLRMGRQLLPEDELPAELPEGYTARTFTPADGEAWLAVNAAAFVDHAEQGRLGPDDLQARLREEWFDPQGFFLVHDPHGRLAAFHWTKVHDGVAEVYVVGVSPEHQGKGLGRAATAIGLAHLRDRGHPQVELYVDGHNTAAVNTYRKQRFTVLGRDVQLIKTMPR</sequence>
<feature type="binding site" evidence="4">
    <location>
        <position position="231"/>
    </location>
    <ligand>
        <name>1D-myo-inositol 2-(L-cysteinylamino)-2-deoxy-alpha-D-glucopyranoside</name>
        <dbReference type="ChEBI" id="CHEBI:58887"/>
    </ligand>
</feature>
<dbReference type="EC" id="2.3.1.189" evidence="4"/>
<feature type="binding site" evidence="4">
    <location>
        <position position="238"/>
    </location>
    <ligand>
        <name>1D-myo-inositol 2-(L-cysteinylamino)-2-deoxy-alpha-D-glucopyranoside</name>
        <dbReference type="ChEBI" id="CHEBI:58887"/>
    </ligand>
</feature>
<feature type="binding site" evidence="4">
    <location>
        <begin position="242"/>
        <end position="244"/>
    </location>
    <ligand>
        <name>acetyl-CoA</name>
        <dbReference type="ChEBI" id="CHEBI:57288"/>
        <label>2</label>
    </ligand>
</feature>
<feature type="binding site" evidence="4">
    <location>
        <position position="35"/>
    </location>
    <ligand>
        <name>1D-myo-inositol 2-(L-cysteinylamino)-2-deoxy-alpha-D-glucopyranoside</name>
        <dbReference type="ChEBI" id="CHEBI:58887"/>
    </ligand>
</feature>
<dbReference type="InterPro" id="IPR050832">
    <property type="entry name" value="Bact_Acetyltransf"/>
</dbReference>
<feature type="binding site" evidence="4">
    <location>
        <begin position="249"/>
        <end position="255"/>
    </location>
    <ligand>
        <name>acetyl-CoA</name>
        <dbReference type="ChEBI" id="CHEBI:57288"/>
        <label>2</label>
    </ligand>
</feature>
<dbReference type="OrthoDB" id="3208058at2"/>